<evidence type="ECO:0000313" key="5">
    <source>
        <dbReference type="Proteomes" id="UP000612855"/>
    </source>
</evidence>
<feature type="chain" id="PRO_5036759029" description="DUF4394 domain-containing protein" evidence="2">
    <location>
        <begin position="21"/>
        <end position="314"/>
    </location>
</feature>
<dbReference type="RefSeq" id="WP_188477125.1">
    <property type="nucleotide sequence ID" value="NZ_BMFJ01000001.1"/>
</dbReference>
<dbReference type="InterPro" id="IPR025507">
    <property type="entry name" value="DUF4394"/>
</dbReference>
<protein>
    <recommendedName>
        <fullName evidence="3">DUF4394 domain-containing protein</fullName>
    </recommendedName>
</protein>
<feature type="domain" description="DUF4394" evidence="3">
    <location>
        <begin position="53"/>
        <end position="279"/>
    </location>
</feature>
<feature type="signal peptide" evidence="2">
    <location>
        <begin position="1"/>
        <end position="20"/>
    </location>
</feature>
<keyword evidence="1" id="KW-1133">Transmembrane helix</keyword>
<dbReference type="AlphaFoldDB" id="A0A917EFL4"/>
<dbReference type="Proteomes" id="UP000612855">
    <property type="component" value="Unassembled WGS sequence"/>
</dbReference>
<dbReference type="EMBL" id="BMFJ01000001">
    <property type="protein sequence ID" value="GGE28602.1"/>
    <property type="molecule type" value="Genomic_DNA"/>
</dbReference>
<proteinExistence type="predicted"/>
<name>A0A917EFL4_9RHOB</name>
<dbReference type="Pfam" id="PF14339">
    <property type="entry name" value="DUF4394"/>
    <property type="match status" value="1"/>
</dbReference>
<accession>A0A917EFL4</accession>
<reference evidence="5" key="1">
    <citation type="journal article" date="2019" name="Int. J. Syst. Evol. Microbiol.">
        <title>The Global Catalogue of Microorganisms (GCM) 10K type strain sequencing project: providing services to taxonomists for standard genome sequencing and annotation.</title>
        <authorList>
            <consortium name="The Broad Institute Genomics Platform"/>
            <consortium name="The Broad Institute Genome Sequencing Center for Infectious Disease"/>
            <person name="Wu L."/>
            <person name="Ma J."/>
        </authorList>
    </citation>
    <scope>NUCLEOTIDE SEQUENCE [LARGE SCALE GENOMIC DNA]</scope>
    <source>
        <strain evidence="5">CGMCC 1.12664</strain>
    </source>
</reference>
<dbReference type="NCBIfam" id="TIGR03370">
    <property type="entry name" value="VPLPA-CTERM"/>
    <property type="match status" value="1"/>
</dbReference>
<gene>
    <name evidence="4" type="ORF">GCM10011360_15950</name>
</gene>
<keyword evidence="2" id="KW-0732">Signal</keyword>
<dbReference type="InterPro" id="IPR022472">
    <property type="entry name" value="VPLPA-CTERM"/>
</dbReference>
<evidence type="ECO:0000256" key="2">
    <source>
        <dbReference type="SAM" id="SignalP"/>
    </source>
</evidence>
<keyword evidence="1" id="KW-0812">Transmembrane</keyword>
<keyword evidence="1" id="KW-0472">Membrane</keyword>
<comment type="caution">
    <text evidence="4">The sequence shown here is derived from an EMBL/GenBank/DDBJ whole genome shotgun (WGS) entry which is preliminary data.</text>
</comment>
<feature type="transmembrane region" description="Helical" evidence="1">
    <location>
        <begin position="288"/>
        <end position="307"/>
    </location>
</feature>
<organism evidence="4 5">
    <name type="scientific">Primorskyibacter flagellatus</name>
    <dbReference type="NCBI Taxonomy" id="1387277"/>
    <lineage>
        <taxon>Bacteria</taxon>
        <taxon>Pseudomonadati</taxon>
        <taxon>Pseudomonadota</taxon>
        <taxon>Alphaproteobacteria</taxon>
        <taxon>Rhodobacterales</taxon>
        <taxon>Roseobacteraceae</taxon>
        <taxon>Primorskyibacter</taxon>
    </lineage>
</organism>
<evidence type="ECO:0000256" key="1">
    <source>
        <dbReference type="SAM" id="Phobius"/>
    </source>
</evidence>
<evidence type="ECO:0000259" key="3">
    <source>
        <dbReference type="Pfam" id="PF14339"/>
    </source>
</evidence>
<sequence>MKTLVISAVLTASAALPAVAGTLTNSTGYGLSGDGMTLTVIGSLGSPMTSSTIALDTKLDAIAYRPVTGKLYGYANGVGGAQDVVYVIDTMTGMTTSAGAAFDTDANVPAGAKVGFDFNNQIDAARVVSTQNDNLVFFPDTFAGPNNNTVKRFTALNYAAADVNFGLESAVFANAYTNAINGMVATTTAQFALDAGTDSLVTLANNAGTLATVAKITLGGAALDFSEFGGFDIISPMEGDNTAVALLNVGGMSGLYEIDLTTGAATMFADFGASTYTGFAASYAPPAVPLPASALLLLAGIGGFAGLKQLRRRA</sequence>
<keyword evidence="5" id="KW-1185">Reference proteome</keyword>
<evidence type="ECO:0000313" key="4">
    <source>
        <dbReference type="EMBL" id="GGE28602.1"/>
    </source>
</evidence>